<accession>A0ABT2F7I0</accession>
<keyword evidence="2" id="KW-1185">Reference proteome</keyword>
<proteinExistence type="predicted"/>
<evidence type="ECO:0008006" key="3">
    <source>
        <dbReference type="Google" id="ProtNLM"/>
    </source>
</evidence>
<organism evidence="1 2">
    <name type="scientific">Streptococcus sciuri</name>
    <dbReference type="NCBI Taxonomy" id="2973939"/>
    <lineage>
        <taxon>Bacteria</taxon>
        <taxon>Bacillati</taxon>
        <taxon>Bacillota</taxon>
        <taxon>Bacilli</taxon>
        <taxon>Lactobacillales</taxon>
        <taxon>Streptococcaceae</taxon>
        <taxon>Streptococcus</taxon>
    </lineage>
</organism>
<reference evidence="1 2" key="1">
    <citation type="journal article" date="2023" name="Int. J. Syst. Evol. Microbiol.">
        <title>Streptococcus sciuri sp. nov., Staphylococcus marylandisciuri sp. nov. and Staphylococcus americanisciuri sp. nov., isolated from faeces of eastern grey squirrel (Sciurus carolinensis).</title>
        <authorList>
            <person name="Volokhov D.V."/>
            <person name="Zagorodnyaya T.A."/>
            <person name="Furtak V.A."/>
            <person name="Nattanmai G."/>
            <person name="Randall L."/>
            <person name="Jose S."/>
            <person name="Gao Y."/>
            <person name="Eisenberg T."/>
            <person name="Delmonte P."/>
            <person name="Blom J."/>
            <person name="Mitchell K.K."/>
        </authorList>
    </citation>
    <scope>NUCLEOTIDE SEQUENCE [LARGE SCALE GENOMIC DNA]</scope>
    <source>
        <strain evidence="1 2">SQ9-PEA</strain>
    </source>
</reference>
<comment type="caution">
    <text evidence="1">The sequence shown here is derived from an EMBL/GenBank/DDBJ whole genome shotgun (WGS) entry which is preliminary data.</text>
</comment>
<evidence type="ECO:0000313" key="1">
    <source>
        <dbReference type="EMBL" id="MCS4488362.1"/>
    </source>
</evidence>
<name>A0ABT2F7I0_9STRE</name>
<dbReference type="Proteomes" id="UP001206548">
    <property type="component" value="Unassembled WGS sequence"/>
</dbReference>
<protein>
    <recommendedName>
        <fullName evidence="3">Phage protein</fullName>
    </recommendedName>
</protein>
<dbReference type="RefSeq" id="WP_259138445.1">
    <property type="nucleotide sequence ID" value="NZ_JANUXX010000005.1"/>
</dbReference>
<gene>
    <name evidence="1" type="ORF">NXS10_05250</name>
</gene>
<dbReference type="EMBL" id="JANUXX010000005">
    <property type="protein sequence ID" value="MCS4488362.1"/>
    <property type="molecule type" value="Genomic_DNA"/>
</dbReference>
<sequence length="48" mass="5670">MTIENSIYAGLIIALAWSLYEDYKVNKRYQKLLSEKQALEKRALKHLD</sequence>
<evidence type="ECO:0000313" key="2">
    <source>
        <dbReference type="Proteomes" id="UP001206548"/>
    </source>
</evidence>